<comment type="subcellular location">
    <subcellularLocation>
        <location evidence="1">Membrane</location>
        <topology evidence="1">Single-pass membrane protein</topology>
    </subcellularLocation>
</comment>
<keyword evidence="6" id="KW-1185">Reference proteome</keyword>
<reference evidence="5 6" key="1">
    <citation type="submission" date="2024-01" db="EMBL/GenBank/DDBJ databases">
        <title>Genome assemblies of Stephania.</title>
        <authorList>
            <person name="Yang L."/>
        </authorList>
    </citation>
    <scope>NUCLEOTIDE SEQUENCE [LARGE SCALE GENOMIC DNA]</scope>
    <source>
        <strain evidence="5">JXDWG</strain>
        <tissue evidence="5">Leaf</tissue>
    </source>
</reference>
<proteinExistence type="predicted"/>
<evidence type="ECO:0000313" key="5">
    <source>
        <dbReference type="EMBL" id="KAK9105572.1"/>
    </source>
</evidence>
<dbReference type="InterPro" id="IPR032675">
    <property type="entry name" value="LRR_dom_sf"/>
</dbReference>
<evidence type="ECO:0000256" key="1">
    <source>
        <dbReference type="ARBA" id="ARBA00004167"/>
    </source>
</evidence>
<keyword evidence="2" id="KW-0812">Transmembrane</keyword>
<dbReference type="GO" id="GO:0016020">
    <property type="term" value="C:membrane"/>
    <property type="evidence" value="ECO:0007669"/>
    <property type="project" value="UniProtKB-SubCell"/>
</dbReference>
<dbReference type="EMBL" id="JBBNAG010000009">
    <property type="protein sequence ID" value="KAK9105572.1"/>
    <property type="molecule type" value="Genomic_DNA"/>
</dbReference>
<keyword evidence="2" id="KW-1133">Transmembrane helix</keyword>
<feature type="signal peptide" evidence="3">
    <location>
        <begin position="1"/>
        <end position="35"/>
    </location>
</feature>
<keyword evidence="2" id="KW-0472">Membrane</keyword>
<dbReference type="Proteomes" id="UP001419268">
    <property type="component" value="Unassembled WGS sequence"/>
</dbReference>
<evidence type="ECO:0000313" key="6">
    <source>
        <dbReference type="Proteomes" id="UP001419268"/>
    </source>
</evidence>
<sequence length="641" mass="70426">MSNQQQQQQQQQHTIITMPHLLLLILSLLTPISLSSPSPLSPQSHYVSYRIDCGGRETFTAADHQTWYSDQYYTGGAPGLVSEPRRFPQKQEQTLRFFPVASGKKNCYLLPVPAGRYHLRTFTVYDNYDGKLHPPSFDVAVDGTVVFPWRSPWPDDVAKSGAYSDLFAFVADGEADVCFYSIATDPPVIGSIEVFQVDPLSYDSPATGDLILVNYGRLSCGSESFGLGGLVDRFGRAWQSDRGFRVSSKGVKALSSGRRVYGTDQRPNYFPEKLYQEAVTVLGGGDLEYRLPVDAKLDYLVWFHFVEIDVSVNSAGKRVFDVLVNGVNVRRIDVFKEVGRFSALNWHYTVKDLNTTVLSVKLVPVVGTPIISGLENYALVPRDLATVPDQVAGMRALKESLKIPSRMGWNGDPCAPSAWDAWEGITCRPNKGKTALVVSQIDLGSQGLKGYISEKIALLLDLVSLNLSSNSLEGTLPSGLGHKSLVRLDLSNNQLSGLIPDSLASSNLQLVLLNGNKLEGRVPEELYSIGVHGGAIDLTANKGLCGVPSLPACPLFWGKDGLSIGGKIAIGLVSLVVLIILLLVIYIFCIRRGRGDYEFGPPQDLISIAAKRNRYQRQKSLMLLEMETQNHERFPTTLNPL</sequence>
<evidence type="ECO:0000256" key="3">
    <source>
        <dbReference type="SAM" id="SignalP"/>
    </source>
</evidence>
<dbReference type="InterPro" id="IPR024788">
    <property type="entry name" value="Malectin-like_Carb-bd_dom"/>
</dbReference>
<dbReference type="InterPro" id="IPR001611">
    <property type="entry name" value="Leu-rich_rpt"/>
</dbReference>
<dbReference type="PANTHER" id="PTHR45631">
    <property type="entry name" value="OS07G0107800 PROTEIN-RELATED"/>
    <property type="match status" value="1"/>
</dbReference>
<evidence type="ECO:0000259" key="4">
    <source>
        <dbReference type="Pfam" id="PF12819"/>
    </source>
</evidence>
<dbReference type="Gene3D" id="3.80.10.10">
    <property type="entry name" value="Ribonuclease Inhibitor"/>
    <property type="match status" value="1"/>
</dbReference>
<feature type="transmembrane region" description="Helical" evidence="2">
    <location>
        <begin position="568"/>
        <end position="589"/>
    </location>
</feature>
<dbReference type="PANTHER" id="PTHR45631:SF191">
    <property type="entry name" value="DI-GLUCOSE BINDING PROTEIN WITH LEUCINE-RICH REPEAT DOMAIN-CONTAINING PROTEIN"/>
    <property type="match status" value="1"/>
</dbReference>
<feature type="domain" description="Malectin-like" evidence="4">
    <location>
        <begin position="51"/>
        <end position="378"/>
    </location>
</feature>
<protein>
    <recommendedName>
        <fullName evidence="4">Malectin-like domain-containing protein</fullName>
    </recommendedName>
</protein>
<feature type="chain" id="PRO_5042960746" description="Malectin-like domain-containing protein" evidence="3">
    <location>
        <begin position="36"/>
        <end position="641"/>
    </location>
</feature>
<dbReference type="FunFam" id="3.80.10.10:FF:000135">
    <property type="entry name" value="Putative LRR receptor-like serine/threonine-protein kinase"/>
    <property type="match status" value="1"/>
</dbReference>
<dbReference type="Pfam" id="PF12819">
    <property type="entry name" value="Malectin_like"/>
    <property type="match status" value="1"/>
</dbReference>
<dbReference type="Pfam" id="PF00560">
    <property type="entry name" value="LRR_1"/>
    <property type="match status" value="2"/>
</dbReference>
<comment type="caution">
    <text evidence="5">The sequence shown here is derived from an EMBL/GenBank/DDBJ whole genome shotgun (WGS) entry which is preliminary data.</text>
</comment>
<accession>A0AAP0FB07</accession>
<dbReference type="AlphaFoldDB" id="A0AAP0FB07"/>
<dbReference type="Gene3D" id="2.60.120.430">
    <property type="entry name" value="Galactose-binding lectin"/>
    <property type="match status" value="2"/>
</dbReference>
<evidence type="ECO:0000256" key="2">
    <source>
        <dbReference type="SAM" id="Phobius"/>
    </source>
</evidence>
<keyword evidence="3" id="KW-0732">Signal</keyword>
<name>A0AAP0FB07_9MAGN</name>
<gene>
    <name evidence="5" type="ORF">Scep_022416</name>
</gene>
<organism evidence="5 6">
    <name type="scientific">Stephania cephalantha</name>
    <dbReference type="NCBI Taxonomy" id="152367"/>
    <lineage>
        <taxon>Eukaryota</taxon>
        <taxon>Viridiplantae</taxon>
        <taxon>Streptophyta</taxon>
        <taxon>Embryophyta</taxon>
        <taxon>Tracheophyta</taxon>
        <taxon>Spermatophyta</taxon>
        <taxon>Magnoliopsida</taxon>
        <taxon>Ranunculales</taxon>
        <taxon>Menispermaceae</taxon>
        <taxon>Menispermoideae</taxon>
        <taxon>Cissampelideae</taxon>
        <taxon>Stephania</taxon>
    </lineage>
</organism>
<dbReference type="SUPFAM" id="SSF52058">
    <property type="entry name" value="L domain-like"/>
    <property type="match status" value="1"/>
</dbReference>